<gene>
    <name evidence="3" type="ORF">G4223_02370</name>
</gene>
<accession>A0A7C9QS99</accession>
<feature type="compositionally biased region" description="Pro residues" evidence="1">
    <location>
        <begin position="57"/>
        <end position="68"/>
    </location>
</feature>
<proteinExistence type="predicted"/>
<feature type="compositionally biased region" description="Basic and acidic residues" evidence="1">
    <location>
        <begin position="120"/>
        <end position="135"/>
    </location>
</feature>
<comment type="caution">
    <text evidence="3">The sequence shown here is derived from an EMBL/GenBank/DDBJ whole genome shotgun (WGS) entry which is preliminary data.</text>
</comment>
<reference evidence="3 4" key="1">
    <citation type="submission" date="2020-02" db="EMBL/GenBank/DDBJ databases">
        <authorList>
            <person name="Dziuba M."/>
            <person name="Kuznetsov B."/>
            <person name="Mardanov A."/>
            <person name="Ravin N."/>
            <person name="Grouzdev D."/>
        </authorList>
    </citation>
    <scope>NUCLEOTIDE SEQUENCE [LARGE SCALE GENOMIC DNA]</scope>
    <source>
        <strain evidence="3 4">SpK</strain>
    </source>
</reference>
<feature type="transmembrane region" description="Helical" evidence="2">
    <location>
        <begin position="21"/>
        <end position="38"/>
    </location>
</feature>
<organism evidence="3 4">
    <name type="scientific">Magnetospirillum aberrantis SpK</name>
    <dbReference type="NCBI Taxonomy" id="908842"/>
    <lineage>
        <taxon>Bacteria</taxon>
        <taxon>Pseudomonadati</taxon>
        <taxon>Pseudomonadota</taxon>
        <taxon>Alphaproteobacteria</taxon>
        <taxon>Rhodospirillales</taxon>
        <taxon>Rhodospirillaceae</taxon>
        <taxon>Magnetospirillum</taxon>
    </lineage>
</organism>
<evidence type="ECO:0000313" key="3">
    <source>
        <dbReference type="EMBL" id="NFV78959.1"/>
    </source>
</evidence>
<feature type="region of interest" description="Disordered" evidence="1">
    <location>
        <begin position="53"/>
        <end position="135"/>
    </location>
</feature>
<keyword evidence="2" id="KW-0812">Transmembrane</keyword>
<dbReference type="Proteomes" id="UP000480684">
    <property type="component" value="Unassembled WGS sequence"/>
</dbReference>
<keyword evidence="2" id="KW-0472">Membrane</keyword>
<evidence type="ECO:0000313" key="4">
    <source>
        <dbReference type="Proteomes" id="UP000480684"/>
    </source>
</evidence>
<protein>
    <submittedName>
        <fullName evidence="3">Uncharacterized protein</fullName>
    </submittedName>
</protein>
<dbReference type="AlphaFoldDB" id="A0A7C9QS99"/>
<dbReference type="Gene3D" id="3.30.1150.10">
    <property type="match status" value="1"/>
</dbReference>
<name>A0A7C9QS99_9PROT</name>
<evidence type="ECO:0000256" key="1">
    <source>
        <dbReference type="SAM" id="MobiDB-lite"/>
    </source>
</evidence>
<keyword evidence="2" id="KW-1133">Transmembrane helix</keyword>
<keyword evidence="4" id="KW-1185">Reference proteome</keyword>
<sequence>MLAAPVIDLPRDNRRKAWMPLLLSAALHLLLGLAWLGFPVPEHQDDGERAMVVDLAPMPPPPAPAKPPEAPKDKPPSPPPSPAPETGAPIPQLEEGMLAQRSSTPKQKERGDEAPVVARPDAKPKPKKPEPVTQNERDFVLGQVLRHWSPPRELSAYDKADVRVTVTVGADGYFADLYDARRPWNPGAVFDGYQSLPPGDVRRRTVDAFLSAIRKAQPVRLPPALKAKAPFSVRLDFRFRDAR</sequence>
<evidence type="ECO:0000256" key="2">
    <source>
        <dbReference type="SAM" id="Phobius"/>
    </source>
</evidence>
<dbReference type="EMBL" id="JAAIYP010000007">
    <property type="protein sequence ID" value="NFV78959.1"/>
    <property type="molecule type" value="Genomic_DNA"/>
</dbReference>
<dbReference type="RefSeq" id="WP_163674463.1">
    <property type="nucleotide sequence ID" value="NZ_JAAIYP010000007.1"/>
</dbReference>